<protein>
    <submittedName>
        <fullName evidence="2">Uncharacterized protein</fullName>
    </submittedName>
</protein>
<keyword evidence="1" id="KW-0472">Membrane</keyword>
<comment type="caution">
    <text evidence="2">The sequence shown here is derived from an EMBL/GenBank/DDBJ whole genome shotgun (WGS) entry which is preliminary data.</text>
</comment>
<keyword evidence="1" id="KW-1133">Transmembrane helix</keyword>
<dbReference type="RefSeq" id="WP_377316188.1">
    <property type="nucleotide sequence ID" value="NZ_JBHUIY010000018.1"/>
</dbReference>
<dbReference type="EMBL" id="JBHUIY010000018">
    <property type="protein sequence ID" value="MFD2234203.1"/>
    <property type="molecule type" value="Genomic_DNA"/>
</dbReference>
<accession>A0ABW5CDS2</accession>
<proteinExistence type="predicted"/>
<name>A0ABW5CDS2_9PROT</name>
<evidence type="ECO:0000313" key="3">
    <source>
        <dbReference type="Proteomes" id="UP001597296"/>
    </source>
</evidence>
<evidence type="ECO:0000313" key="2">
    <source>
        <dbReference type="EMBL" id="MFD2234203.1"/>
    </source>
</evidence>
<organism evidence="2 3">
    <name type="scientific">Phaeospirillum tilakii</name>
    <dbReference type="NCBI Taxonomy" id="741673"/>
    <lineage>
        <taxon>Bacteria</taxon>
        <taxon>Pseudomonadati</taxon>
        <taxon>Pseudomonadota</taxon>
        <taxon>Alphaproteobacteria</taxon>
        <taxon>Rhodospirillales</taxon>
        <taxon>Rhodospirillaceae</taxon>
        <taxon>Phaeospirillum</taxon>
    </lineage>
</organism>
<keyword evidence="3" id="KW-1185">Reference proteome</keyword>
<dbReference type="Proteomes" id="UP001597296">
    <property type="component" value="Unassembled WGS sequence"/>
</dbReference>
<gene>
    <name evidence="2" type="ORF">ACFSNB_10320</name>
</gene>
<keyword evidence="1" id="KW-0812">Transmembrane</keyword>
<sequence>MTVRDRLAALRPGPSATIALWLVATVLLFLLVPNGPEKRFAFGFGSLLYLLALPLGLARPAAILPWRAEPRRWQAAMTCGALAAYTALLALLSR</sequence>
<feature type="transmembrane region" description="Helical" evidence="1">
    <location>
        <begin position="15"/>
        <end position="33"/>
    </location>
</feature>
<feature type="transmembrane region" description="Helical" evidence="1">
    <location>
        <begin position="40"/>
        <end position="61"/>
    </location>
</feature>
<reference evidence="3" key="1">
    <citation type="journal article" date="2019" name="Int. J. Syst. Evol. Microbiol.">
        <title>The Global Catalogue of Microorganisms (GCM) 10K type strain sequencing project: providing services to taxonomists for standard genome sequencing and annotation.</title>
        <authorList>
            <consortium name="The Broad Institute Genomics Platform"/>
            <consortium name="The Broad Institute Genome Sequencing Center for Infectious Disease"/>
            <person name="Wu L."/>
            <person name="Ma J."/>
        </authorList>
    </citation>
    <scope>NUCLEOTIDE SEQUENCE [LARGE SCALE GENOMIC DNA]</scope>
    <source>
        <strain evidence="3">KCTC 15012</strain>
    </source>
</reference>
<feature type="transmembrane region" description="Helical" evidence="1">
    <location>
        <begin position="73"/>
        <end position="92"/>
    </location>
</feature>
<evidence type="ECO:0000256" key="1">
    <source>
        <dbReference type="SAM" id="Phobius"/>
    </source>
</evidence>